<keyword evidence="1" id="KW-0175">Coiled coil</keyword>
<name>A0A2P8GM84_9BACT</name>
<accession>A0A2P8GM84</accession>
<dbReference type="EMBL" id="PYGK01000002">
    <property type="protein sequence ID" value="PSL35074.1"/>
    <property type="molecule type" value="Genomic_DNA"/>
</dbReference>
<dbReference type="Proteomes" id="UP000240978">
    <property type="component" value="Unassembled WGS sequence"/>
</dbReference>
<gene>
    <name evidence="2" type="ORF">CLV42_102648</name>
</gene>
<organism evidence="2 3">
    <name type="scientific">Chitinophaga ginsengisoli</name>
    <dbReference type="NCBI Taxonomy" id="363837"/>
    <lineage>
        <taxon>Bacteria</taxon>
        <taxon>Pseudomonadati</taxon>
        <taxon>Bacteroidota</taxon>
        <taxon>Chitinophagia</taxon>
        <taxon>Chitinophagales</taxon>
        <taxon>Chitinophagaceae</taxon>
        <taxon>Chitinophaga</taxon>
    </lineage>
</organism>
<dbReference type="RefSeq" id="WP_106601312.1">
    <property type="nucleotide sequence ID" value="NZ_PYGK01000002.1"/>
</dbReference>
<sequence>MPTLNEQQELITALRLQREQSSGDLYRAQINLHATNTLLGRVSKKETSLPPDVQQIAALREQIAKLQADIRAINAALNETDSYGVKVKQQEQYIDFLQKKKEVTTARIQEDQQRLQEEESNETPDKKIIAALIQEIAQLEKLLPELDQNLATAQHDLAQLKQQQQQAMEQQQQLLSSKKGLQIKLASLEADLAGLLQQGNGENMDEVLQTLKQQQEAYVQAKQQHYKNDIALSDAIAGIYVDPHPRNGVQQLNDNIPFLFMPVRIETRFITSGNLSELWLRIYPDDIAVHTHEKLLTSQELKDGITYWKALFDAEKKGGAEKEDKKKAAWNVLATTFSPQRAAWVALQTKPTNWDNLPNIESVDGLTFPSPELTKPDTWSRAPRVNVLPDRFVVTLYEGNVVTKEVVGNIIPDELFVGPDPMDADAGFVTKDDKLVFGESYDWTSDFDKAILNGMGFRIPLNATQAANGFDKILVLGVNLSASESAAQQMVEELIDNHHYSPKGFSLIPQGSATNNMDDNGSGYTRNDDFSNASYVIEAQAPLFTDADDCDGKNLANALGIEYASLQNIAHSNGKDLEEAIAMNTALFPSTLGYYFDTMINPVLSEAQQDKLRSFFVRHVTGRGPLPAIRVGNQPYGVLLTSNFEEWKWNSTLPVPGIALPDNRFLNGLYVVLKAYSEIWKEILGKLSYVGKPGLDPSATLMDIIGLQPNSASVFQRIGYSTDYLRNLDSFKHGGKYYKDLQQSMTSKTDALSFLQQLGYTADEGGVLKVPQLLRLVYQHYHTTLDAANLIDNVPLSEKDGITYYNEAAKKNYLNWLAEITDLDTLEKQDFGAGKPIPAALLYMQLRRSLSLQLHKASILWFKKNDFPLDFMLQPANFHNIRPGGDLSKWEMMRAPVSKAAPEHPQSNSTIGAYLLGLGRDEDEAAFLTAMRKAIGSLADLPTARLERCFIEHLDTCNYRLDAWQTGMFNVRLSQQRRLQTAERQKGIYLGSYGWVEHVRPSGKRRVVTDPVPEKLKPANRPLYEYTDNGGFVHAPSLNHASAAAVLRSAYMSHATPENPDIMAVNLSSERVRRAMFILDGMRNGQTLEALLGYQFERGLHDRGSADDSLKKLNAYIYDYRAAFPLLQHVVQQVGTGTVQESIPANNVVNGVTLAEKTGGFPFGATGAVLSASAGEIDAIIAEKDKLADTLDAVKDLLSAESVYQLVQGNFERCGALLNAVKDAVIPAELNVVETPRGSKFTFTNRVMIQFGNVDAADPASNPWPAVDMTVRAKMEAGLNKWLGKVIGDPAKIIYNVAYLDALNLPLGQETWTLDKLGIQPVDLLYITGAELNTGAADKTSVSELESRIAWQYRKAHGLEDSTAISIAFTQPDNVTGTQTLASLLPLLGSLRAVITDSRAVDAADYDPDSKKSLADKSNPGALDDAELLARVQSARTAFQVNIGAINGLSVHAEIPDPDANNLLTVYNTLETAFNALDKAKLTFDDISFTLGNVEAEKLQETLMAVSQFGVPDAFPKPAWVLTTESKALLLEQAKGIQRKITVTYKASGDIVTAAASLTVIAEKVKEYRRAGKLLLQEAFNILPLFSYNNEADILLSHNDSTQLLSYAATKLNTDYIVEEWMQQAAHVRPRLQRWEQVRSLYELDHAGEDLQVEAVQLPYRVKDSWLAVAFPETDPVTSQPFNIVHDTLSIVVHGDAFTPAGRQSGLLIDDWTEAIPTTEETTGISFNYNQPNAMPPQALLLAITPQVKGHWTWDDLIGILNDTLSRAKLRAVEPRLLDEVSHPAVSVLRPAIVADFTQYDLNVSLDYRLNLVLLAEALPITSVSLK</sequence>
<evidence type="ECO:0000313" key="3">
    <source>
        <dbReference type="Proteomes" id="UP000240978"/>
    </source>
</evidence>
<feature type="coiled-coil region" evidence="1">
    <location>
        <begin position="56"/>
        <end position="224"/>
    </location>
</feature>
<proteinExistence type="predicted"/>
<keyword evidence="3" id="KW-1185">Reference proteome</keyword>
<comment type="caution">
    <text evidence="2">The sequence shown here is derived from an EMBL/GenBank/DDBJ whole genome shotgun (WGS) entry which is preliminary data.</text>
</comment>
<dbReference type="OrthoDB" id="9757728at2"/>
<reference evidence="2 3" key="1">
    <citation type="submission" date="2018-03" db="EMBL/GenBank/DDBJ databases">
        <title>Genomic Encyclopedia of Archaeal and Bacterial Type Strains, Phase II (KMG-II): from individual species to whole genera.</title>
        <authorList>
            <person name="Goeker M."/>
        </authorList>
    </citation>
    <scope>NUCLEOTIDE SEQUENCE [LARGE SCALE GENOMIC DNA]</scope>
    <source>
        <strain evidence="2 3">DSM 18107</strain>
    </source>
</reference>
<protein>
    <submittedName>
        <fullName evidence="2">Uncharacterized protein</fullName>
    </submittedName>
</protein>
<evidence type="ECO:0000313" key="2">
    <source>
        <dbReference type="EMBL" id="PSL35074.1"/>
    </source>
</evidence>
<evidence type="ECO:0000256" key="1">
    <source>
        <dbReference type="SAM" id="Coils"/>
    </source>
</evidence>